<name>A0ACC6KVF5_9SPHI</name>
<protein>
    <submittedName>
        <fullName evidence="1">TonB-linked SusC/RagA family outer membrane protein</fullName>
    </submittedName>
</protein>
<dbReference type="EMBL" id="JAVDTF010000001">
    <property type="protein sequence ID" value="MDR6783355.1"/>
    <property type="molecule type" value="Genomic_DNA"/>
</dbReference>
<keyword evidence="2" id="KW-1185">Reference proteome</keyword>
<proteinExistence type="predicted"/>
<organism evidence="1 2">
    <name type="scientific">Pedobacter africanus</name>
    <dbReference type="NCBI Taxonomy" id="151894"/>
    <lineage>
        <taxon>Bacteria</taxon>
        <taxon>Pseudomonadati</taxon>
        <taxon>Bacteroidota</taxon>
        <taxon>Sphingobacteriia</taxon>
        <taxon>Sphingobacteriales</taxon>
        <taxon>Sphingobacteriaceae</taxon>
        <taxon>Pedobacter</taxon>
    </lineage>
</organism>
<evidence type="ECO:0000313" key="1">
    <source>
        <dbReference type="EMBL" id="MDR6783355.1"/>
    </source>
</evidence>
<sequence>MNQKSCSWHSLLLIALVLLTDLPARAHLFVQQEIIKGRVTDDKGGPMPGVSVVIKGTQKRTQTDGNGNFSLPVTDRNLLVLVFSYVGFQTLELPITNQKELKIQMKSATGSLDEVVVVGYGTVTRRDLTGAVASVSANDLKDIPISSAADALAGRLAGVQVTSSEGAPGSETNIIIRGGGSITQDNAPLYVIDGMQVESGLTGISPQDIESVDVLKDASATAIYGARGANGVVVITTKGGKDGKTVVTLNSFMGINKLSNKLGVMAPYDFVEYQYERSRGNVNAETSFARKYGSYFDTLAVYKNTPAIDWEQEMFGRNAFMQTHNFSVSGGSKSTTFNLSLTKNIQDGIMLNSDFDRNIANLKLDHVASNKFKIGATVRFVSQDVMGAGTSAAGQTQTSRLRQTIKYKPFISNVNLGIEDFDQAYYNETNAVGNGVFIINPIALNKAEYRSNASKGVNVAGYANYSFTNYLSFRTTAGYDYNNNQADSFDDINTPGSIFYGLGLPVAGVINTQKTVLNVSNVLNFSNAKINTRFNKNNAITFLLGQEIYETNVRQNNAQLNGFPSGITADKALGQLNLGTMRTGFPTSLILESKILSFFSRATYAYKSKYLAAFSVRTDGSTKFAPGKRWGYFPAASLAWRISQEKFMKPLTFVSDMKLRLSWGEAGNNRIDDFLYLSAFQTNLFPYGLNDVMQPSYTVTRLANPNLKWEKTISRNIGLDVGLLQNKLQFTFNAYQNDVKDLLIPVPIPSSSGYAAQLQNVGSTRNKGVELQMEANVIAKKDFNWKTNFNISYNENKILALSTYQKSYLQGSGWGISGQPDYAVSVGQAVGAMYGFVSDGYYKTEDFNYDPLTKIYSLKTGVPDGLDAAGVSQPGSIKFKDINNDGVVNQNDRTIIGNANPKFSGGINQQFRYKRFDLSIFANFVIGNDIMNANKVEFTNGFVTDNNMLAIMGNRWKTIDGQGNLVQTTATVAGKQVAIGEAPEILDGINKNANIWQPLKGTGAYSLHSWAVENGSFLRINNITLGYNFSSSLLSKIKVKSLRLYGTVNNIAVITNYSGYDPEVNAIRNSPVTRGVDYSAYPRSKAYIFGLNLTL</sequence>
<comment type="caution">
    <text evidence="1">The sequence shown here is derived from an EMBL/GenBank/DDBJ whole genome shotgun (WGS) entry which is preliminary data.</text>
</comment>
<evidence type="ECO:0000313" key="2">
    <source>
        <dbReference type="Proteomes" id="UP001246858"/>
    </source>
</evidence>
<gene>
    <name evidence="1" type="ORF">J2X78_001907</name>
</gene>
<accession>A0ACC6KVF5</accession>
<dbReference type="Proteomes" id="UP001246858">
    <property type="component" value="Unassembled WGS sequence"/>
</dbReference>
<reference evidence="1" key="1">
    <citation type="submission" date="2023-07" db="EMBL/GenBank/DDBJ databases">
        <title>Sorghum-associated microbial communities from plants grown in Nebraska, USA.</title>
        <authorList>
            <person name="Schachtman D."/>
        </authorList>
    </citation>
    <scope>NUCLEOTIDE SEQUENCE</scope>
    <source>
        <strain evidence="1">2697</strain>
    </source>
</reference>